<gene>
    <name evidence="2" type="ORF">AFM12_10405</name>
</gene>
<dbReference type="EMBL" id="LGTQ01000006">
    <property type="protein sequence ID" value="KPM48952.1"/>
    <property type="molecule type" value="Genomic_DNA"/>
</dbReference>
<comment type="caution">
    <text evidence="2">The sequence shown here is derived from an EMBL/GenBank/DDBJ whole genome shotgun (WGS) entry which is preliminary data.</text>
</comment>
<evidence type="ECO:0000313" key="3">
    <source>
        <dbReference type="Proteomes" id="UP000050454"/>
    </source>
</evidence>
<evidence type="ECO:0000313" key="2">
    <source>
        <dbReference type="EMBL" id="KPM48952.1"/>
    </source>
</evidence>
<dbReference type="Proteomes" id="UP000050454">
    <property type="component" value="Unassembled WGS sequence"/>
</dbReference>
<dbReference type="RefSeq" id="WP_055147654.1">
    <property type="nucleotide sequence ID" value="NZ_JXSZ01000006.1"/>
</dbReference>
<feature type="chain" id="PRO_5006136785" evidence="1">
    <location>
        <begin position="20"/>
        <end position="203"/>
    </location>
</feature>
<accession>A0A0P7C8W4</accession>
<protein>
    <submittedName>
        <fullName evidence="2">Uncharacterized protein</fullName>
    </submittedName>
</protein>
<dbReference type="InterPro" id="IPR045767">
    <property type="entry name" value="DUF6134"/>
</dbReference>
<name>A0A0P7C8W4_9BACT</name>
<dbReference type="STRING" id="1605367.AFM12_10405"/>
<reference evidence="2 3" key="1">
    <citation type="submission" date="2015-07" db="EMBL/GenBank/DDBJ databases">
        <title>The draft genome sequence of Leadbetterella sp. JN14-9.</title>
        <authorList>
            <person name="Liu Y."/>
            <person name="Du J."/>
            <person name="Shao Z."/>
        </authorList>
    </citation>
    <scope>NUCLEOTIDE SEQUENCE [LARGE SCALE GENOMIC DNA]</scope>
    <source>
        <strain evidence="2 3">JN14-9</strain>
    </source>
</reference>
<keyword evidence="1" id="KW-0732">Signal</keyword>
<keyword evidence="3" id="KW-1185">Reference proteome</keyword>
<sequence length="203" mass="23695">MKKLTITIIVLLWSFGAIAQTRTYQVKVIGLKVGEIHVTKSQKLDSTIYNLTSKVDVNFLVYHLKVDYRVKSVFLNDRFEKSEVKVISNRGNYFTKTERLGDGYRVFSHQLEKKKVNKTIDLPIVSTFAHLFFNEPGKLKNIYAEFYADFIELKDLKPNAYLGELDKNFDEYHFENGLLVKMVKKNPITDMVIEYQPPNKKSR</sequence>
<organism evidence="2 3">
    <name type="scientific">Jiulongibacter sediminis</name>
    <dbReference type="NCBI Taxonomy" id="1605367"/>
    <lineage>
        <taxon>Bacteria</taxon>
        <taxon>Pseudomonadati</taxon>
        <taxon>Bacteroidota</taxon>
        <taxon>Cytophagia</taxon>
        <taxon>Cytophagales</taxon>
        <taxon>Leadbetterellaceae</taxon>
        <taxon>Jiulongibacter</taxon>
    </lineage>
</organism>
<dbReference type="AlphaFoldDB" id="A0A0P7C8W4"/>
<dbReference type="Pfam" id="PF19630">
    <property type="entry name" value="DUF6134"/>
    <property type="match status" value="1"/>
</dbReference>
<evidence type="ECO:0000256" key="1">
    <source>
        <dbReference type="SAM" id="SignalP"/>
    </source>
</evidence>
<proteinExistence type="predicted"/>
<feature type="signal peptide" evidence="1">
    <location>
        <begin position="1"/>
        <end position="19"/>
    </location>
</feature>